<dbReference type="Pfam" id="PF08208">
    <property type="entry name" value="RNA_polI_A34"/>
    <property type="match status" value="1"/>
</dbReference>
<name>A0A9Q1D4K1_CONCO</name>
<organism evidence="2 3">
    <name type="scientific">Conger conger</name>
    <name type="common">Conger eel</name>
    <name type="synonym">Muraena conger</name>
    <dbReference type="NCBI Taxonomy" id="82655"/>
    <lineage>
        <taxon>Eukaryota</taxon>
        <taxon>Metazoa</taxon>
        <taxon>Chordata</taxon>
        <taxon>Craniata</taxon>
        <taxon>Vertebrata</taxon>
        <taxon>Euteleostomi</taxon>
        <taxon>Actinopterygii</taxon>
        <taxon>Neopterygii</taxon>
        <taxon>Teleostei</taxon>
        <taxon>Anguilliformes</taxon>
        <taxon>Congridae</taxon>
        <taxon>Conger</taxon>
    </lineage>
</organism>
<dbReference type="InterPro" id="IPR053263">
    <property type="entry name" value="Euk_RPA34_RNAP_subunit"/>
</dbReference>
<feature type="region of interest" description="Disordered" evidence="1">
    <location>
        <begin position="1"/>
        <end position="32"/>
    </location>
</feature>
<reference evidence="2" key="1">
    <citation type="journal article" date="2023" name="Science">
        <title>Genome structures resolve the early diversification of teleost fishes.</title>
        <authorList>
            <person name="Parey E."/>
            <person name="Louis A."/>
            <person name="Montfort J."/>
            <person name="Bouchez O."/>
            <person name="Roques C."/>
            <person name="Iampietro C."/>
            <person name="Lluch J."/>
            <person name="Castinel A."/>
            <person name="Donnadieu C."/>
            <person name="Desvignes T."/>
            <person name="Floi Bucao C."/>
            <person name="Jouanno E."/>
            <person name="Wen M."/>
            <person name="Mejri S."/>
            <person name="Dirks R."/>
            <person name="Jansen H."/>
            <person name="Henkel C."/>
            <person name="Chen W.J."/>
            <person name="Zahm M."/>
            <person name="Cabau C."/>
            <person name="Klopp C."/>
            <person name="Thompson A.W."/>
            <person name="Robinson-Rechavi M."/>
            <person name="Braasch I."/>
            <person name="Lecointre G."/>
            <person name="Bobe J."/>
            <person name="Postlethwait J.H."/>
            <person name="Berthelot C."/>
            <person name="Roest Crollius H."/>
            <person name="Guiguen Y."/>
        </authorList>
    </citation>
    <scope>NUCLEOTIDE SEQUENCE</scope>
    <source>
        <strain evidence="2">Concon-B</strain>
    </source>
</reference>
<evidence type="ECO:0000313" key="2">
    <source>
        <dbReference type="EMBL" id="KAJ8257063.1"/>
    </source>
</evidence>
<dbReference type="Gene3D" id="6.20.250.70">
    <property type="match status" value="1"/>
</dbReference>
<feature type="compositionally biased region" description="Basic residues" evidence="1">
    <location>
        <begin position="309"/>
        <end position="322"/>
    </location>
</feature>
<dbReference type="InterPro" id="IPR013240">
    <property type="entry name" value="DNA-dir_RNA_pol1_su_RPA34"/>
</dbReference>
<feature type="compositionally biased region" description="Basic residues" evidence="1">
    <location>
        <begin position="210"/>
        <end position="219"/>
    </location>
</feature>
<feature type="compositionally biased region" description="Basic residues" evidence="1">
    <location>
        <begin position="255"/>
        <end position="265"/>
    </location>
</feature>
<dbReference type="AlphaFoldDB" id="A0A9Q1D4K1"/>
<dbReference type="OrthoDB" id="10071093at2759"/>
<dbReference type="EMBL" id="JAFJMO010000014">
    <property type="protein sequence ID" value="KAJ8257063.1"/>
    <property type="molecule type" value="Genomic_DNA"/>
</dbReference>
<protein>
    <recommendedName>
        <fullName evidence="4">CD3e molecule, epsilon associated protein</fullName>
    </recommendedName>
</protein>
<gene>
    <name evidence="2" type="ORF">COCON_G00192150</name>
</gene>
<proteinExistence type="predicted"/>
<dbReference type="Proteomes" id="UP001152803">
    <property type="component" value="Unassembled WGS sequence"/>
</dbReference>
<evidence type="ECO:0008006" key="4">
    <source>
        <dbReference type="Google" id="ProtNLM"/>
    </source>
</evidence>
<feature type="compositionally biased region" description="Basic and acidic residues" evidence="1">
    <location>
        <begin position="286"/>
        <end position="296"/>
    </location>
</feature>
<accession>A0A9Q1D4K1</accession>
<comment type="caution">
    <text evidence="2">The sequence shown here is derived from an EMBL/GenBank/DDBJ whole genome shotgun (WGS) entry which is preliminary data.</text>
</comment>
<evidence type="ECO:0000256" key="1">
    <source>
        <dbReference type="SAM" id="MobiDB-lite"/>
    </source>
</evidence>
<dbReference type="PANTHER" id="PTHR28155:SF1">
    <property type="entry name" value="DNA-DIRECTED RNA POLYMERASE I SUBUNIT RPA34.5-DOMAIN-CONTAINING PROTEIN"/>
    <property type="match status" value="1"/>
</dbReference>
<keyword evidence="3" id="KW-1185">Reference proteome</keyword>
<dbReference type="GO" id="GO:0006360">
    <property type="term" value="P:transcription by RNA polymerase I"/>
    <property type="evidence" value="ECO:0007669"/>
    <property type="project" value="InterPro"/>
</dbReference>
<feature type="compositionally biased region" description="Basic and acidic residues" evidence="1">
    <location>
        <begin position="266"/>
        <end position="279"/>
    </location>
</feature>
<dbReference type="PANTHER" id="PTHR28155">
    <property type="entry name" value="ACR243WP"/>
    <property type="match status" value="1"/>
</dbReference>
<feature type="region of interest" description="Disordered" evidence="1">
    <location>
        <begin position="180"/>
        <end position="322"/>
    </location>
</feature>
<evidence type="ECO:0000313" key="3">
    <source>
        <dbReference type="Proteomes" id="UP001152803"/>
    </source>
</evidence>
<sequence>MPAKPREVSSSDSESDSESQRAQEKRSRKRQHTKYHCPADFTVCDFRPCTSTSLESVNDGNKELWLIKAPLTFNPDSFSGVRFPTMGLETVQPHTRQQQVYSLLSRPIAPGNACLLTTASRRPGDAFCAPAFSGVVNISESYGDCRGNQAPVPIPACPAPVIPGGLRQRFQPFGSRTTYVRGHEEEEDSADGPTPAKRVKTHPEQGETPKKKKKKKKDKRIKEEEEEEGMAVEEAVSVTASRGLTETPGEEAVEKKKKKKKKVKSKDRDRGEADERGRGAEAGLSLKEEVVVKAEPVDLAYGDGEDWAKKRKVKKEKRRPQD</sequence>